<organism evidence="1 2">
    <name type="scientific">Paragonimus skrjabini miyazakii</name>
    <dbReference type="NCBI Taxonomy" id="59628"/>
    <lineage>
        <taxon>Eukaryota</taxon>
        <taxon>Metazoa</taxon>
        <taxon>Spiralia</taxon>
        <taxon>Lophotrochozoa</taxon>
        <taxon>Platyhelminthes</taxon>
        <taxon>Trematoda</taxon>
        <taxon>Digenea</taxon>
        <taxon>Plagiorchiida</taxon>
        <taxon>Troglotremata</taxon>
        <taxon>Troglotrematidae</taxon>
        <taxon>Paragonimus</taxon>
    </lineage>
</organism>
<reference evidence="1" key="1">
    <citation type="submission" date="2019-07" db="EMBL/GenBank/DDBJ databases">
        <title>Annotation for the trematode Paragonimus miyazaki's.</title>
        <authorList>
            <person name="Choi Y.-J."/>
        </authorList>
    </citation>
    <scope>NUCLEOTIDE SEQUENCE</scope>
    <source>
        <strain evidence="1">Japan</strain>
    </source>
</reference>
<dbReference type="EMBL" id="JTDE01009994">
    <property type="protein sequence ID" value="KAF7234377.1"/>
    <property type="molecule type" value="Genomic_DNA"/>
</dbReference>
<accession>A0A8S9YIR2</accession>
<feature type="non-terminal residue" evidence="1">
    <location>
        <position position="58"/>
    </location>
</feature>
<dbReference type="AlphaFoldDB" id="A0A8S9YIR2"/>
<dbReference type="Proteomes" id="UP000822476">
    <property type="component" value="Unassembled WGS sequence"/>
</dbReference>
<evidence type="ECO:0000313" key="2">
    <source>
        <dbReference type="Proteomes" id="UP000822476"/>
    </source>
</evidence>
<comment type="caution">
    <text evidence="1">The sequence shown here is derived from an EMBL/GenBank/DDBJ whole genome shotgun (WGS) entry which is preliminary data.</text>
</comment>
<proteinExistence type="predicted"/>
<sequence length="58" mass="7061">MKVAYWSLCSFSRYFWEFSISLVYFQTVYCTQVHASGFMLHVNFGCVSMLYREHFIWL</sequence>
<evidence type="ECO:0000313" key="1">
    <source>
        <dbReference type="EMBL" id="KAF7234377.1"/>
    </source>
</evidence>
<protein>
    <submittedName>
        <fullName evidence="1">Uncharacterized protein</fullName>
    </submittedName>
</protein>
<name>A0A8S9YIR2_9TREM</name>
<keyword evidence="2" id="KW-1185">Reference proteome</keyword>
<gene>
    <name evidence="1" type="ORF">EG68_12028</name>
</gene>